<evidence type="ECO:0000259" key="8">
    <source>
        <dbReference type="Pfam" id="PF00857"/>
    </source>
</evidence>
<dbReference type="EC" id="3.5.1.19" evidence="6"/>
<evidence type="ECO:0000313" key="10">
    <source>
        <dbReference type="Proteomes" id="UP001239680"/>
    </source>
</evidence>
<keyword evidence="2" id="KW-0662">Pyridine nucleotide biosynthesis</keyword>
<dbReference type="Pfam" id="PF00857">
    <property type="entry name" value="Isochorismatase"/>
    <property type="match status" value="1"/>
</dbReference>
<dbReference type="Gene3D" id="3.40.50.850">
    <property type="entry name" value="Isochorismatase-like"/>
    <property type="match status" value="1"/>
</dbReference>
<dbReference type="SUPFAM" id="SSF52499">
    <property type="entry name" value="Isochorismatase-like hydrolases"/>
    <property type="match status" value="1"/>
</dbReference>
<evidence type="ECO:0000256" key="7">
    <source>
        <dbReference type="ARBA" id="ARBA00043224"/>
    </source>
</evidence>
<sequence length="208" mass="22143">MRPADPAQPADAALIVIDVQNDFCPGGALAVAEGDQIINQINGLMGQFQNVVFTQDWHPSDHLSFADNHQGAAPFTLTEMPYGPQVLWPRHCVIGSKGADFHPDLNEGPAQMVIRKGFRTGIDSYSAFFENDRSTVTGLDGYLKARGITSVTLVGLALDYCVAYSALDAAALGYKVTVLESACRAIDLNGSLAEARDKMRAAGVTLGG</sequence>
<dbReference type="GO" id="GO:0008936">
    <property type="term" value="F:nicotinamidase activity"/>
    <property type="evidence" value="ECO:0007669"/>
    <property type="project" value="UniProtKB-EC"/>
</dbReference>
<evidence type="ECO:0000256" key="3">
    <source>
        <dbReference type="ARBA" id="ARBA00022723"/>
    </source>
</evidence>
<dbReference type="Proteomes" id="UP001239680">
    <property type="component" value="Unassembled WGS sequence"/>
</dbReference>
<dbReference type="PANTHER" id="PTHR11080">
    <property type="entry name" value="PYRAZINAMIDASE/NICOTINAMIDASE"/>
    <property type="match status" value="1"/>
</dbReference>
<comment type="pathway">
    <text evidence="5">Cofactor biosynthesis; nicotinate biosynthesis; nicotinate from nicotinamide: step 1/1.</text>
</comment>
<evidence type="ECO:0000256" key="5">
    <source>
        <dbReference type="ARBA" id="ARBA00037900"/>
    </source>
</evidence>
<evidence type="ECO:0000256" key="1">
    <source>
        <dbReference type="ARBA" id="ARBA00006336"/>
    </source>
</evidence>
<keyword evidence="10" id="KW-1185">Reference proteome</keyword>
<dbReference type="RefSeq" id="WP_306680208.1">
    <property type="nucleotide sequence ID" value="NZ_JAVDBT010000007.1"/>
</dbReference>
<dbReference type="InterPro" id="IPR036380">
    <property type="entry name" value="Isochorismatase-like_sf"/>
</dbReference>
<keyword evidence="3" id="KW-0479">Metal-binding</keyword>
<evidence type="ECO:0000313" key="9">
    <source>
        <dbReference type="EMBL" id="MDQ2066511.1"/>
    </source>
</evidence>
<organism evidence="9 10">
    <name type="scientific">Pseudogemmobacter lacusdianii</name>
    <dbReference type="NCBI Taxonomy" id="3069608"/>
    <lineage>
        <taxon>Bacteria</taxon>
        <taxon>Pseudomonadati</taxon>
        <taxon>Pseudomonadota</taxon>
        <taxon>Alphaproteobacteria</taxon>
        <taxon>Rhodobacterales</taxon>
        <taxon>Paracoccaceae</taxon>
        <taxon>Pseudogemmobacter</taxon>
    </lineage>
</organism>
<dbReference type="PANTHER" id="PTHR11080:SF2">
    <property type="entry name" value="LD05707P"/>
    <property type="match status" value="1"/>
</dbReference>
<accession>A0ABU0VXN8</accession>
<dbReference type="InterPro" id="IPR000868">
    <property type="entry name" value="Isochorismatase-like_dom"/>
</dbReference>
<dbReference type="InterPro" id="IPR052347">
    <property type="entry name" value="Isochorismatase_Nicotinamidase"/>
</dbReference>
<evidence type="ECO:0000256" key="4">
    <source>
        <dbReference type="ARBA" id="ARBA00022801"/>
    </source>
</evidence>
<dbReference type="NCBIfam" id="NF008623">
    <property type="entry name" value="PRK11609.1"/>
    <property type="match status" value="1"/>
</dbReference>
<comment type="similarity">
    <text evidence="1">Belongs to the isochorismatase family.</text>
</comment>
<gene>
    <name evidence="9" type="primary">pncA</name>
    <name evidence="9" type="ORF">Q9295_09005</name>
</gene>
<proteinExistence type="inferred from homology"/>
<protein>
    <recommendedName>
        <fullName evidence="6">nicotinamidase</fullName>
        <ecNumber evidence="6">3.5.1.19</ecNumber>
    </recommendedName>
    <alternativeName>
        <fullName evidence="7">Nicotinamide deamidase</fullName>
    </alternativeName>
</protein>
<evidence type="ECO:0000256" key="2">
    <source>
        <dbReference type="ARBA" id="ARBA00022642"/>
    </source>
</evidence>
<feature type="domain" description="Isochorismatase-like" evidence="8">
    <location>
        <begin position="12"/>
        <end position="203"/>
    </location>
</feature>
<dbReference type="EMBL" id="JAVDBT010000007">
    <property type="protein sequence ID" value="MDQ2066511.1"/>
    <property type="molecule type" value="Genomic_DNA"/>
</dbReference>
<reference evidence="9 10" key="1">
    <citation type="submission" date="2023-08" db="EMBL/GenBank/DDBJ databases">
        <title>Characterization of two Paracoccaceae strains isolated from Phycosphere and proposal of Xinfangfangia lacusdiani sp. nov.</title>
        <authorList>
            <person name="Deng Y."/>
            <person name="Zhang Y.Q."/>
        </authorList>
    </citation>
    <scope>NUCLEOTIDE SEQUENCE [LARGE SCALE GENOMIC DNA]</scope>
    <source>
        <strain evidence="9 10">CPCC 101601</strain>
    </source>
</reference>
<name>A0ABU0VXN8_9RHOB</name>
<comment type="caution">
    <text evidence="9">The sequence shown here is derived from an EMBL/GenBank/DDBJ whole genome shotgun (WGS) entry which is preliminary data.</text>
</comment>
<keyword evidence="4 9" id="KW-0378">Hydrolase</keyword>
<dbReference type="CDD" id="cd01011">
    <property type="entry name" value="nicotinamidase"/>
    <property type="match status" value="1"/>
</dbReference>
<evidence type="ECO:0000256" key="6">
    <source>
        <dbReference type="ARBA" id="ARBA00039017"/>
    </source>
</evidence>